<feature type="compositionally biased region" description="Polar residues" evidence="1">
    <location>
        <begin position="8"/>
        <end position="22"/>
    </location>
</feature>
<evidence type="ECO:0000256" key="1">
    <source>
        <dbReference type="SAM" id="MobiDB-lite"/>
    </source>
</evidence>
<comment type="caution">
    <text evidence="2">The sequence shown here is derived from an EMBL/GenBank/DDBJ whole genome shotgun (WGS) entry which is preliminary data.</text>
</comment>
<keyword evidence="3" id="KW-1185">Reference proteome</keyword>
<feature type="region of interest" description="Disordered" evidence="1">
    <location>
        <begin position="1"/>
        <end position="31"/>
    </location>
</feature>
<dbReference type="Proteomes" id="UP000663879">
    <property type="component" value="Unassembled WGS sequence"/>
</dbReference>
<protein>
    <submittedName>
        <fullName evidence="2">Uncharacterized protein</fullName>
    </submittedName>
</protein>
<evidence type="ECO:0000313" key="3">
    <source>
        <dbReference type="Proteomes" id="UP000663879"/>
    </source>
</evidence>
<sequence length="250" mass="28440">MEIDYESDYSSLSSAQNSTAEESNMEDNEFNTDEIEDEQDFKYTIPFEKTETKRKRMAIKIGKETFVFKLTTLGDLGCINNQTHMHDCLSGVEYKFKSRKIGNGFWKASINAFKFHFPGIKVFGCQFHFAQFIRRKVDTLGLKIPYASNDGIQFFIKSFIALSMVPLSKIDDGFIIILENKSKLFVKLTTTTNNLLIVNANRGCGRRGRGRGVIGNTEPNSLTVVFQDLTLNIVTIGNDYCKLIENFIIK</sequence>
<accession>A0A814M2S4</accession>
<dbReference type="AlphaFoldDB" id="A0A814M2S4"/>
<evidence type="ECO:0000313" key="2">
    <source>
        <dbReference type="EMBL" id="CAF1071896.1"/>
    </source>
</evidence>
<organism evidence="2 3">
    <name type="scientific">Brachionus calyciflorus</name>
    <dbReference type="NCBI Taxonomy" id="104777"/>
    <lineage>
        <taxon>Eukaryota</taxon>
        <taxon>Metazoa</taxon>
        <taxon>Spiralia</taxon>
        <taxon>Gnathifera</taxon>
        <taxon>Rotifera</taxon>
        <taxon>Eurotatoria</taxon>
        <taxon>Monogononta</taxon>
        <taxon>Pseudotrocha</taxon>
        <taxon>Ploima</taxon>
        <taxon>Brachionidae</taxon>
        <taxon>Brachionus</taxon>
    </lineage>
</organism>
<gene>
    <name evidence="2" type="ORF">OXX778_LOCUS19769</name>
</gene>
<reference evidence="2" key="1">
    <citation type="submission" date="2021-02" db="EMBL/GenBank/DDBJ databases">
        <authorList>
            <person name="Nowell W R."/>
        </authorList>
    </citation>
    <scope>NUCLEOTIDE SEQUENCE</scope>
    <source>
        <strain evidence="2">Ploen Becks lab</strain>
    </source>
</reference>
<dbReference type="EMBL" id="CAJNOC010006183">
    <property type="protein sequence ID" value="CAF1071896.1"/>
    <property type="molecule type" value="Genomic_DNA"/>
</dbReference>
<proteinExistence type="predicted"/>
<name>A0A814M2S4_9BILA</name>
<dbReference type="OrthoDB" id="6608722at2759"/>